<proteinExistence type="predicted"/>
<dbReference type="InterPro" id="IPR056757">
    <property type="entry name" value="DUF2110_C"/>
</dbReference>
<comment type="caution">
    <text evidence="3">The sequence shown here is derived from an EMBL/GenBank/DDBJ whole genome shotgun (WGS) entry which is preliminary data.</text>
</comment>
<dbReference type="Pfam" id="PF09883">
    <property type="entry name" value="DUF2110"/>
    <property type="match status" value="1"/>
</dbReference>
<gene>
    <name evidence="3" type="ORF">LCGC14_0537790</name>
</gene>
<evidence type="ECO:0000259" key="1">
    <source>
        <dbReference type="Pfam" id="PF09883"/>
    </source>
</evidence>
<name>A0A0F9V1X8_9ZZZZ</name>
<accession>A0A0F9V1X8</accession>
<feature type="domain" description="DUF2110" evidence="2">
    <location>
        <begin position="188"/>
        <end position="249"/>
    </location>
</feature>
<evidence type="ECO:0000313" key="3">
    <source>
        <dbReference type="EMBL" id="KKN59858.1"/>
    </source>
</evidence>
<evidence type="ECO:0008006" key="4">
    <source>
        <dbReference type="Google" id="ProtNLM"/>
    </source>
</evidence>
<dbReference type="AlphaFoldDB" id="A0A0F9V1X8"/>
<dbReference type="InterPro" id="IPR056756">
    <property type="entry name" value="DUF2110_central"/>
</dbReference>
<organism evidence="3">
    <name type="scientific">marine sediment metagenome</name>
    <dbReference type="NCBI Taxonomy" id="412755"/>
    <lineage>
        <taxon>unclassified sequences</taxon>
        <taxon>metagenomes</taxon>
        <taxon>ecological metagenomes</taxon>
    </lineage>
</organism>
<protein>
    <recommendedName>
        <fullName evidence="4">DUF2110 family protein</fullName>
    </recommendedName>
</protein>
<sequence length="263" mass="30180">MVKKLVLFDKIYNISKKGNKEDIYLRYSKYIKEKVVGFPNTSVKIKKLRNFDKRFEVVINGPEEIFISNILKKEIGSIHEFKDIKVGKVYKGTLIEVGRVGFGLFVDCAILNQKVDVLINLHTLRNQLCKGKEKSLKEIIDAYDFIDNFPLYVKITNIDTINEKMLGEIAPESLEIFHKILRENIEGVFLSGETKGQFKKVITRMGHFRDIITIKRFGFLENLVILKEGTDAVGIIAHIGKKLKNCKLSAIRPKKINAFMKKG</sequence>
<evidence type="ECO:0000259" key="2">
    <source>
        <dbReference type="Pfam" id="PF24873"/>
    </source>
</evidence>
<feature type="domain" description="DUF2110" evidence="1">
    <location>
        <begin position="85"/>
        <end position="174"/>
    </location>
</feature>
<reference evidence="3" key="1">
    <citation type="journal article" date="2015" name="Nature">
        <title>Complex archaea that bridge the gap between prokaryotes and eukaryotes.</title>
        <authorList>
            <person name="Spang A."/>
            <person name="Saw J.H."/>
            <person name="Jorgensen S.L."/>
            <person name="Zaremba-Niedzwiedzka K."/>
            <person name="Martijn J."/>
            <person name="Lind A.E."/>
            <person name="van Eijk R."/>
            <person name="Schleper C."/>
            <person name="Guy L."/>
            <person name="Ettema T.J."/>
        </authorList>
    </citation>
    <scope>NUCLEOTIDE SEQUENCE</scope>
</reference>
<dbReference type="EMBL" id="LAZR01000713">
    <property type="protein sequence ID" value="KKN59858.1"/>
    <property type="molecule type" value="Genomic_DNA"/>
</dbReference>
<dbReference type="Pfam" id="PF24873">
    <property type="entry name" value="DUF2110_C"/>
    <property type="match status" value="1"/>
</dbReference>